<feature type="compositionally biased region" description="Basic and acidic residues" evidence="1">
    <location>
        <begin position="429"/>
        <end position="440"/>
    </location>
</feature>
<organism evidence="3 4">
    <name type="scientific">Cinchona calisaya</name>
    <dbReference type="NCBI Taxonomy" id="153742"/>
    <lineage>
        <taxon>Eukaryota</taxon>
        <taxon>Viridiplantae</taxon>
        <taxon>Streptophyta</taxon>
        <taxon>Embryophyta</taxon>
        <taxon>Tracheophyta</taxon>
        <taxon>Spermatophyta</taxon>
        <taxon>Magnoliopsida</taxon>
        <taxon>eudicotyledons</taxon>
        <taxon>Gunneridae</taxon>
        <taxon>Pentapetalae</taxon>
        <taxon>asterids</taxon>
        <taxon>lamiids</taxon>
        <taxon>Gentianales</taxon>
        <taxon>Rubiaceae</taxon>
        <taxon>Cinchonoideae</taxon>
        <taxon>Cinchoneae</taxon>
        <taxon>Cinchona</taxon>
    </lineage>
</organism>
<comment type="caution">
    <text evidence="3">The sequence shown here is derived from an EMBL/GenBank/DDBJ whole genome shotgun (WGS) entry which is preliminary data.</text>
</comment>
<feature type="domain" description="J" evidence="2">
    <location>
        <begin position="67"/>
        <end position="131"/>
    </location>
</feature>
<dbReference type="InterPro" id="IPR024593">
    <property type="entry name" value="DUF3444"/>
</dbReference>
<dbReference type="PROSITE" id="PS50076">
    <property type="entry name" value="DNAJ_2"/>
    <property type="match status" value="1"/>
</dbReference>
<dbReference type="CDD" id="cd06257">
    <property type="entry name" value="DnaJ"/>
    <property type="match status" value="1"/>
</dbReference>
<proteinExistence type="predicted"/>
<dbReference type="PRINTS" id="PR00625">
    <property type="entry name" value="JDOMAIN"/>
</dbReference>
<dbReference type="PANTHER" id="PTHR45089:SF24">
    <property type="entry name" value="DNAJ HEAT SHOCK N-TERMINAL DOMAIN-CONTAINING PROTEIN"/>
    <property type="match status" value="1"/>
</dbReference>
<keyword evidence="4" id="KW-1185">Reference proteome</keyword>
<name>A0ABD2YEG0_9GENT</name>
<evidence type="ECO:0000259" key="2">
    <source>
        <dbReference type="PROSITE" id="PS50076"/>
    </source>
</evidence>
<dbReference type="Proteomes" id="UP001630127">
    <property type="component" value="Unassembled WGS sequence"/>
</dbReference>
<evidence type="ECO:0000256" key="1">
    <source>
        <dbReference type="SAM" id="MobiDB-lite"/>
    </source>
</evidence>
<dbReference type="PANTHER" id="PTHR45089">
    <property type="entry name" value="DNAJ HEAT SHOCK AMINO-TERMINAL DOMAIN PROTEIN-RELATED"/>
    <property type="match status" value="1"/>
</dbReference>
<accession>A0ABD2YEG0</accession>
<feature type="compositionally biased region" description="Low complexity" evidence="1">
    <location>
        <begin position="330"/>
        <end position="344"/>
    </location>
</feature>
<dbReference type="Gene3D" id="1.10.287.110">
    <property type="entry name" value="DnaJ domain"/>
    <property type="match status" value="1"/>
</dbReference>
<reference evidence="3 4" key="1">
    <citation type="submission" date="2024-11" db="EMBL/GenBank/DDBJ databases">
        <title>A near-complete genome assembly of Cinchona calisaya.</title>
        <authorList>
            <person name="Lian D.C."/>
            <person name="Zhao X.W."/>
            <person name="Wei L."/>
        </authorList>
    </citation>
    <scope>NUCLEOTIDE SEQUENCE [LARGE SCALE GENOMIC DNA]</scope>
    <source>
        <tissue evidence="3">Nenye</tissue>
    </source>
</reference>
<feature type="region of interest" description="Disordered" evidence="1">
    <location>
        <begin position="301"/>
        <end position="412"/>
    </location>
</feature>
<feature type="compositionally biased region" description="Polar residues" evidence="1">
    <location>
        <begin position="258"/>
        <end position="278"/>
    </location>
</feature>
<evidence type="ECO:0000313" key="4">
    <source>
        <dbReference type="Proteomes" id="UP001630127"/>
    </source>
</evidence>
<dbReference type="EMBL" id="JBJUIK010000013">
    <property type="protein sequence ID" value="KAL3505798.1"/>
    <property type="molecule type" value="Genomic_DNA"/>
</dbReference>
<feature type="region of interest" description="Disordered" evidence="1">
    <location>
        <begin position="232"/>
        <end position="289"/>
    </location>
</feature>
<dbReference type="AlphaFoldDB" id="A0ABD2YEG0"/>
<evidence type="ECO:0000313" key="3">
    <source>
        <dbReference type="EMBL" id="KAL3505798.1"/>
    </source>
</evidence>
<dbReference type="Pfam" id="PF00226">
    <property type="entry name" value="DnaJ"/>
    <property type="match status" value="1"/>
</dbReference>
<dbReference type="InterPro" id="IPR036869">
    <property type="entry name" value="J_dom_sf"/>
</dbReference>
<dbReference type="InterPro" id="IPR001623">
    <property type="entry name" value="DnaJ_domain"/>
</dbReference>
<gene>
    <name evidence="3" type="ORF">ACH5RR_031180</name>
</gene>
<sequence>MECNKEEAVRAMEIAEKKMASRDFVSARKTAVRAQQLYPDLINISQMILVCDVHCAAQNKVYGGESDWYAILQIEPTSDEAAIKKQFRKLALSLHPDKNKFTGASDAFKMIGEAQKMLLDPQKRMLYDSKCKAAGRYQASNRATHQGSSQTNVRGHPWFQNKFTSNTTSLFVNQQQQQRQQQAQPEVVNNRPTFWTICPFCSVKYQYYRDVLNKTLHCQSCEKSFTGYEMNPPGGVPGSNSSHPGFPQQTGAMRKDNSTTAPQSTSKNSSPNKGQQGSVKIKNLNRDSFPEKRFNPAAVEQSMQNETHLQNDRLNKSRDSRGNSKKGNMSAESSESFDTESSTDSGEDGNIKEDGDSLLGENFRYHSDSLRRSTRGKQRVSYDENLSGDDEVNPSKRAKGNGSFHDGLEEVEGNSVKKEAGFAFDTVENEKEVKHEKISSSEEILQTGEEKETEQSSEPQVYEYPDPDFNDFDEYRKEECFASEQLWAVYDTLDAMPRFYALIRKVLSPGFRLKITWLEPDPDDEDKVKWVNEGLPASCGKFRFGHTEISEERPMFSHIHIVDLKKGRRRCTFEIYPQKGETWALFKGWDINWHSDPQRKKEYDYEFVEVLSEYDNSGVRVAYLGKVKGFACLFYRTVKDGIDSFLIPPKHIFRFSHKVPSFHMSGEEGKNVPQGSFELDPASLPANHDRLDVCQNLNVDAGLMHPNGSCSGSRNDIMEPKDNLKENVSPTQFTELKVESNENASKADLVDLKSDSDENEASVDKVELKMGLDGNSFLGQVNIMDSQNYNCNGSESFAKEIEDSSTPASEAYEIPEPEFYNFDADKSMEKFQVGQIWAVYGDEDALPKYYGMIKKIDSPPRSALHLTWLLACPPSRNVMCWTDKKMPICCGNFKLGKGKPQMFTSTGPFSHKLRVPSPNEKNVYAIFPEKGDIWALYKNWSSEMTCSDLENCEYDLVEILGKNEKGVTVLFLELVTGHKSVFKPQNGGQSTVTRQILWNEVLRFSHQIPACRLTEEKDGSLRSFWELDPAALPIYFFCSS</sequence>
<dbReference type="SMART" id="SM00271">
    <property type="entry name" value="DnaJ"/>
    <property type="match status" value="1"/>
</dbReference>
<dbReference type="SUPFAM" id="SSF46565">
    <property type="entry name" value="Chaperone J-domain"/>
    <property type="match status" value="1"/>
</dbReference>
<feature type="compositionally biased region" description="Polar residues" evidence="1">
    <location>
        <begin position="238"/>
        <end position="251"/>
    </location>
</feature>
<dbReference type="Pfam" id="PF11926">
    <property type="entry name" value="DUF3444"/>
    <property type="match status" value="2"/>
</dbReference>
<protein>
    <recommendedName>
        <fullName evidence="2">J domain-containing protein</fullName>
    </recommendedName>
</protein>
<feature type="region of interest" description="Disordered" evidence="1">
    <location>
        <begin position="429"/>
        <end position="465"/>
    </location>
</feature>
<feature type="compositionally biased region" description="Basic and acidic residues" evidence="1">
    <location>
        <begin position="309"/>
        <end position="322"/>
    </location>
</feature>